<comment type="subcellular location">
    <subcellularLocation>
        <location evidence="1 7">Cell membrane</location>
        <topology evidence="1 7">Multi-pass membrane protein</topology>
    </subcellularLocation>
</comment>
<evidence type="ECO:0000256" key="6">
    <source>
        <dbReference type="ARBA" id="ARBA00023136"/>
    </source>
</evidence>
<keyword evidence="4 7" id="KW-0812">Transmembrane</keyword>
<feature type="transmembrane region" description="Helical" evidence="7">
    <location>
        <begin position="132"/>
        <end position="152"/>
    </location>
</feature>
<feature type="transmembrane region" description="Helical" evidence="7">
    <location>
        <begin position="191"/>
        <end position="213"/>
    </location>
</feature>
<dbReference type="Pfam" id="PF00528">
    <property type="entry name" value="BPD_transp_1"/>
    <property type="match status" value="1"/>
</dbReference>
<dbReference type="AlphaFoldDB" id="A0A5E4XR10"/>
<dbReference type="PANTHER" id="PTHR30151:SF20">
    <property type="entry name" value="ABC TRANSPORTER PERMEASE PROTEIN HI_0355-RELATED"/>
    <property type="match status" value="1"/>
</dbReference>
<keyword evidence="6 7" id="KW-0472">Membrane</keyword>
<dbReference type="InterPro" id="IPR035906">
    <property type="entry name" value="MetI-like_sf"/>
</dbReference>
<dbReference type="PROSITE" id="PS50928">
    <property type="entry name" value="ABC_TM1"/>
    <property type="match status" value="1"/>
</dbReference>
<dbReference type="EMBL" id="CABPRZ010000019">
    <property type="protein sequence ID" value="VVE38515.1"/>
    <property type="molecule type" value="Genomic_DNA"/>
</dbReference>
<sequence>MVDARSAGWIDEEVIADALTIATSPIGGLSRRAAQHYYANELLETSVGPPPNERTAGEIPVPSLRYKRVRNALLEVFAAPLLVALMIVLWQVSVPLFGISQFVLPTPLEVLKRIASDYTLLLSHTQVTLYEVLFGFGASILAGIPIALAIFYSRLVEKAIYPVLAGLQTIPKAALAPLLVLYLGYGWAPKIFLAFLISFFPIVISTVVGLQALDKGMVNLARSMGASEWQTFFKIRLPAALPNIFGGLKVGVGLAVIGAIIGEYVAAEKGLGYLQLQATSQFDTTLNFAAVVMISLIGVVLYGVLGMLERRVVYQKESAK</sequence>
<evidence type="ECO:0000256" key="5">
    <source>
        <dbReference type="ARBA" id="ARBA00022989"/>
    </source>
</evidence>
<keyword evidence="3" id="KW-1003">Cell membrane</keyword>
<reference evidence="9 10" key="1">
    <citation type="submission" date="2019-08" db="EMBL/GenBank/DDBJ databases">
        <authorList>
            <person name="Peeters C."/>
        </authorList>
    </citation>
    <scope>NUCLEOTIDE SEQUENCE [LARGE SCALE GENOMIC DNA]</scope>
    <source>
        <strain evidence="9 10">LMG 30175</strain>
    </source>
</reference>
<feature type="domain" description="ABC transmembrane type-1" evidence="8">
    <location>
        <begin position="125"/>
        <end position="309"/>
    </location>
</feature>
<dbReference type="GO" id="GO:0055085">
    <property type="term" value="P:transmembrane transport"/>
    <property type="evidence" value="ECO:0007669"/>
    <property type="project" value="InterPro"/>
</dbReference>
<dbReference type="CDD" id="cd06261">
    <property type="entry name" value="TM_PBP2"/>
    <property type="match status" value="1"/>
</dbReference>
<evidence type="ECO:0000256" key="3">
    <source>
        <dbReference type="ARBA" id="ARBA00022475"/>
    </source>
</evidence>
<dbReference type="RefSeq" id="WP_224788877.1">
    <property type="nucleotide sequence ID" value="NZ_CABPRZ010000019.1"/>
</dbReference>
<evidence type="ECO:0000256" key="1">
    <source>
        <dbReference type="ARBA" id="ARBA00004651"/>
    </source>
</evidence>
<comment type="similarity">
    <text evidence="7">Belongs to the binding-protein-dependent transport system permease family.</text>
</comment>
<feature type="transmembrane region" description="Helical" evidence="7">
    <location>
        <begin position="244"/>
        <end position="266"/>
    </location>
</feature>
<evidence type="ECO:0000259" key="8">
    <source>
        <dbReference type="PROSITE" id="PS50928"/>
    </source>
</evidence>
<evidence type="ECO:0000313" key="9">
    <source>
        <dbReference type="EMBL" id="VVE38515.1"/>
    </source>
</evidence>
<evidence type="ECO:0000256" key="2">
    <source>
        <dbReference type="ARBA" id="ARBA00022448"/>
    </source>
</evidence>
<keyword evidence="5 7" id="KW-1133">Transmembrane helix</keyword>
<feature type="transmembrane region" description="Helical" evidence="7">
    <location>
        <begin position="159"/>
        <end position="185"/>
    </location>
</feature>
<feature type="transmembrane region" description="Helical" evidence="7">
    <location>
        <begin position="72"/>
        <end position="92"/>
    </location>
</feature>
<proteinExistence type="inferred from homology"/>
<evidence type="ECO:0000256" key="4">
    <source>
        <dbReference type="ARBA" id="ARBA00022692"/>
    </source>
</evidence>
<keyword evidence="10" id="KW-1185">Reference proteome</keyword>
<evidence type="ECO:0000256" key="7">
    <source>
        <dbReference type="RuleBase" id="RU363032"/>
    </source>
</evidence>
<organism evidence="9 10">
    <name type="scientific">Pandoraea terrae</name>
    <dbReference type="NCBI Taxonomy" id="1537710"/>
    <lineage>
        <taxon>Bacteria</taxon>
        <taxon>Pseudomonadati</taxon>
        <taxon>Pseudomonadota</taxon>
        <taxon>Betaproteobacteria</taxon>
        <taxon>Burkholderiales</taxon>
        <taxon>Burkholderiaceae</taxon>
        <taxon>Pandoraea</taxon>
    </lineage>
</organism>
<dbReference type="GO" id="GO:0005886">
    <property type="term" value="C:plasma membrane"/>
    <property type="evidence" value="ECO:0007669"/>
    <property type="project" value="UniProtKB-SubCell"/>
</dbReference>
<dbReference type="InterPro" id="IPR000515">
    <property type="entry name" value="MetI-like"/>
</dbReference>
<name>A0A5E4XR10_9BURK</name>
<dbReference type="Proteomes" id="UP000414233">
    <property type="component" value="Unassembled WGS sequence"/>
</dbReference>
<evidence type="ECO:0000313" key="10">
    <source>
        <dbReference type="Proteomes" id="UP000414233"/>
    </source>
</evidence>
<dbReference type="SUPFAM" id="SSF161098">
    <property type="entry name" value="MetI-like"/>
    <property type="match status" value="1"/>
</dbReference>
<keyword evidence="2 7" id="KW-0813">Transport</keyword>
<gene>
    <name evidence="9" type="ORF">PTE30175_03934</name>
</gene>
<feature type="transmembrane region" description="Helical" evidence="7">
    <location>
        <begin position="286"/>
        <end position="308"/>
    </location>
</feature>
<dbReference type="Gene3D" id="1.10.3720.10">
    <property type="entry name" value="MetI-like"/>
    <property type="match status" value="1"/>
</dbReference>
<dbReference type="PANTHER" id="PTHR30151">
    <property type="entry name" value="ALKANE SULFONATE ABC TRANSPORTER-RELATED, MEMBRANE SUBUNIT"/>
    <property type="match status" value="1"/>
</dbReference>
<accession>A0A5E4XR10</accession>
<protein>
    <submittedName>
        <fullName evidence="9">ABC transporter permease</fullName>
    </submittedName>
</protein>